<reference evidence="3" key="1">
    <citation type="journal article" date="2019" name="Int. J. Syst. Evol. Microbiol.">
        <title>The Global Catalogue of Microorganisms (GCM) 10K type strain sequencing project: providing services to taxonomists for standard genome sequencing and annotation.</title>
        <authorList>
            <consortium name="The Broad Institute Genomics Platform"/>
            <consortium name="The Broad Institute Genome Sequencing Center for Infectious Disease"/>
            <person name="Wu L."/>
            <person name="Ma J."/>
        </authorList>
    </citation>
    <scope>NUCLEOTIDE SEQUENCE [LARGE SCALE GENOMIC DNA]</scope>
    <source>
        <strain evidence="3">CCUG 49560</strain>
    </source>
</reference>
<proteinExistence type="predicted"/>
<feature type="chain" id="PRO_5046831508" description="Secreted protein" evidence="1">
    <location>
        <begin position="29"/>
        <end position="70"/>
    </location>
</feature>
<evidence type="ECO:0000256" key="1">
    <source>
        <dbReference type="SAM" id="SignalP"/>
    </source>
</evidence>
<dbReference type="EMBL" id="JBHSFN010000001">
    <property type="protein sequence ID" value="MFC4584809.1"/>
    <property type="molecule type" value="Genomic_DNA"/>
</dbReference>
<organism evidence="2 3">
    <name type="scientific">Sphaerisporangium corydalis</name>
    <dbReference type="NCBI Taxonomy" id="1441875"/>
    <lineage>
        <taxon>Bacteria</taxon>
        <taxon>Bacillati</taxon>
        <taxon>Actinomycetota</taxon>
        <taxon>Actinomycetes</taxon>
        <taxon>Streptosporangiales</taxon>
        <taxon>Streptosporangiaceae</taxon>
        <taxon>Sphaerisporangium</taxon>
    </lineage>
</organism>
<comment type="caution">
    <text evidence="2">The sequence shown here is derived from an EMBL/GenBank/DDBJ whole genome shotgun (WGS) entry which is preliminary data.</text>
</comment>
<dbReference type="Proteomes" id="UP001595891">
    <property type="component" value="Unassembled WGS sequence"/>
</dbReference>
<sequence length="70" mass="7926">MRKVRNLLVSVVLAAGIGLSIGAAPANADTLRNVYYYDWDCRRVGDLGITSGWWTSYSCVPQYNFWFLYA</sequence>
<accession>A0ABV9E748</accession>
<name>A0ABV9E748_9ACTN</name>
<evidence type="ECO:0008006" key="4">
    <source>
        <dbReference type="Google" id="ProtNLM"/>
    </source>
</evidence>
<keyword evidence="1" id="KW-0732">Signal</keyword>
<evidence type="ECO:0000313" key="2">
    <source>
        <dbReference type="EMBL" id="MFC4584809.1"/>
    </source>
</evidence>
<feature type="signal peptide" evidence="1">
    <location>
        <begin position="1"/>
        <end position="28"/>
    </location>
</feature>
<gene>
    <name evidence="2" type="ORF">ACFO8L_01900</name>
</gene>
<dbReference type="RefSeq" id="WP_262847434.1">
    <property type="nucleotide sequence ID" value="NZ_JANZYP010000063.1"/>
</dbReference>
<protein>
    <recommendedName>
        <fullName evidence="4">Secreted protein</fullName>
    </recommendedName>
</protein>
<evidence type="ECO:0000313" key="3">
    <source>
        <dbReference type="Proteomes" id="UP001595891"/>
    </source>
</evidence>
<keyword evidence="3" id="KW-1185">Reference proteome</keyword>